<evidence type="ECO:0000256" key="2">
    <source>
        <dbReference type="SAM" id="MobiDB-lite"/>
    </source>
</evidence>
<dbReference type="EMBL" id="SDPP02000003">
    <property type="protein sequence ID" value="KAA1376231.1"/>
    <property type="molecule type" value="Genomic_DNA"/>
</dbReference>
<dbReference type="Proteomes" id="UP001515100">
    <property type="component" value="Unassembled WGS sequence"/>
</dbReference>
<dbReference type="InterPro" id="IPR050923">
    <property type="entry name" value="Cell_Proc_Reg/RNA_Proc"/>
</dbReference>
<dbReference type="PANTHER" id="PTHR23308">
    <property type="entry name" value="NUCLEAR INHIBITOR OF PROTEIN PHOSPHATASE-1"/>
    <property type="match status" value="1"/>
</dbReference>
<dbReference type="RefSeq" id="WP_129184058.1">
    <property type="nucleotide sequence ID" value="NZ_JAGIOG010000001.1"/>
</dbReference>
<dbReference type="InterPro" id="IPR000253">
    <property type="entry name" value="FHA_dom"/>
</dbReference>
<dbReference type="Gene3D" id="2.60.200.20">
    <property type="match status" value="1"/>
</dbReference>
<dbReference type="AlphaFoldDB" id="A0A641AK64"/>
<reference evidence="4" key="1">
    <citation type="submission" date="2019-09" db="EMBL/GenBank/DDBJ databases">
        <authorList>
            <person name="Li J."/>
        </authorList>
    </citation>
    <scope>NUCLEOTIDE SEQUENCE [LARGE SCALE GENOMIC DNA]</scope>
    <source>
        <strain evidence="4">NRBC 14897</strain>
    </source>
</reference>
<feature type="domain" description="FHA" evidence="3">
    <location>
        <begin position="83"/>
        <end position="135"/>
    </location>
</feature>
<evidence type="ECO:0000313" key="4">
    <source>
        <dbReference type="EMBL" id="KAA1376231.1"/>
    </source>
</evidence>
<keyword evidence="1" id="KW-0597">Phosphoprotein</keyword>
<accession>A0A641AK64</accession>
<dbReference type="Pfam" id="PF00498">
    <property type="entry name" value="FHA"/>
    <property type="match status" value="1"/>
</dbReference>
<protein>
    <submittedName>
        <fullName evidence="4">FHA domain-containing protein</fullName>
    </submittedName>
</protein>
<dbReference type="OrthoDB" id="9815925at2"/>
<comment type="caution">
    <text evidence="4">The sequence shown here is derived from an EMBL/GenBank/DDBJ whole genome shotgun (WGS) entry which is preliminary data.</text>
</comment>
<feature type="region of interest" description="Disordered" evidence="2">
    <location>
        <begin position="1"/>
        <end position="31"/>
    </location>
</feature>
<name>A0A641AK64_9ACTN</name>
<proteinExistence type="predicted"/>
<dbReference type="SMART" id="SM00240">
    <property type="entry name" value="FHA"/>
    <property type="match status" value="1"/>
</dbReference>
<organism evidence="4 5">
    <name type="scientific">Aeromicrobium fastidiosum</name>
    <dbReference type="NCBI Taxonomy" id="52699"/>
    <lineage>
        <taxon>Bacteria</taxon>
        <taxon>Bacillati</taxon>
        <taxon>Actinomycetota</taxon>
        <taxon>Actinomycetes</taxon>
        <taxon>Propionibacteriales</taxon>
        <taxon>Nocardioidaceae</taxon>
        <taxon>Aeromicrobium</taxon>
    </lineage>
</organism>
<dbReference type="InterPro" id="IPR008984">
    <property type="entry name" value="SMAD_FHA_dom_sf"/>
</dbReference>
<sequence>MSTPDHEPDAVPSEPRTTESAPVHQTDAVSDHTTHIPILDADTEEMTASDVSAVENLPAGSAMLLVQRGPDSGARFLLDSDSVSVGRHPDSDIFLDDISVSRRHGTFTRSSAGAGGYTVTDLGSLNGTYVNRDRIDSEITLSGGDEVQIGKYRLIYFAGALKAAE</sequence>
<dbReference type="SUPFAM" id="SSF49879">
    <property type="entry name" value="SMAD/FHA domain"/>
    <property type="match status" value="1"/>
</dbReference>
<keyword evidence="5" id="KW-1185">Reference proteome</keyword>
<gene>
    <name evidence="4" type="ORF">ESP62_012390</name>
</gene>
<evidence type="ECO:0000259" key="3">
    <source>
        <dbReference type="PROSITE" id="PS50006"/>
    </source>
</evidence>
<evidence type="ECO:0000256" key="1">
    <source>
        <dbReference type="ARBA" id="ARBA00022553"/>
    </source>
</evidence>
<dbReference type="PROSITE" id="PS50006">
    <property type="entry name" value="FHA_DOMAIN"/>
    <property type="match status" value="1"/>
</dbReference>
<evidence type="ECO:0000313" key="5">
    <source>
        <dbReference type="Proteomes" id="UP001515100"/>
    </source>
</evidence>